<dbReference type="Proteomes" id="UP000182567">
    <property type="component" value="Chromosome"/>
</dbReference>
<accession>A0A1J0EQA2</accession>
<dbReference type="SUPFAM" id="SSF47413">
    <property type="entry name" value="lambda repressor-like DNA-binding domains"/>
    <property type="match status" value="1"/>
</dbReference>
<dbReference type="OrthoDB" id="8527218at2"/>
<organism evidence="1 2">
    <name type="scientific">Pseudomonas frederiksbergensis</name>
    <dbReference type="NCBI Taxonomy" id="104087"/>
    <lineage>
        <taxon>Bacteria</taxon>
        <taxon>Pseudomonadati</taxon>
        <taxon>Pseudomonadota</taxon>
        <taxon>Gammaproteobacteria</taxon>
        <taxon>Pseudomonadales</taxon>
        <taxon>Pseudomonadaceae</taxon>
        <taxon>Pseudomonas</taxon>
    </lineage>
</organism>
<evidence type="ECO:0000313" key="1">
    <source>
        <dbReference type="EMBL" id="APC18330.1"/>
    </source>
</evidence>
<name>A0A1J0EQA2_9PSED</name>
<protein>
    <submittedName>
        <fullName evidence="1">Transcriptional regulator</fullName>
    </submittedName>
</protein>
<proteinExistence type="predicted"/>
<dbReference type="RefSeq" id="WP_071554398.1">
    <property type="nucleotide sequence ID" value="NZ_CP017886.1"/>
</dbReference>
<gene>
    <name evidence="1" type="ORF">BLL42_22350</name>
</gene>
<dbReference type="InterPro" id="IPR001387">
    <property type="entry name" value="Cro/C1-type_HTH"/>
</dbReference>
<sequence>MELKESFGETVRSIRRSKGLAQGEIGTNQDFISELESGLKAPTLPKIAEIAEIAEKLGIHPITLLTATYETMGPENSVELLAKATSELEHLKQQKTETLK</sequence>
<dbReference type="AlphaFoldDB" id="A0A1J0EQA2"/>
<dbReference type="EMBL" id="CP017886">
    <property type="protein sequence ID" value="APC18330.1"/>
    <property type="molecule type" value="Genomic_DNA"/>
</dbReference>
<dbReference type="CDD" id="cd00093">
    <property type="entry name" value="HTH_XRE"/>
    <property type="match status" value="1"/>
</dbReference>
<reference evidence="2" key="1">
    <citation type="submission" date="2016-10" db="EMBL/GenBank/DDBJ databases">
        <title>Pseudomonas frederiksbergensis ERGS4:02 complete genome.</title>
        <authorList>
            <person name="Kumar R."/>
            <person name="Acharya V."/>
            <person name="Singh D."/>
        </authorList>
    </citation>
    <scope>NUCLEOTIDE SEQUENCE [LARGE SCALE GENOMIC DNA]</scope>
    <source>
        <strain evidence="2">ERGS4:02</strain>
    </source>
</reference>
<dbReference type="InterPro" id="IPR010982">
    <property type="entry name" value="Lambda_DNA-bd_dom_sf"/>
</dbReference>
<dbReference type="Gene3D" id="1.10.260.40">
    <property type="entry name" value="lambda repressor-like DNA-binding domains"/>
    <property type="match status" value="1"/>
</dbReference>
<evidence type="ECO:0000313" key="2">
    <source>
        <dbReference type="Proteomes" id="UP000182567"/>
    </source>
</evidence>
<dbReference type="GeneID" id="46911022"/>
<dbReference type="GO" id="GO:0003677">
    <property type="term" value="F:DNA binding"/>
    <property type="evidence" value="ECO:0007669"/>
    <property type="project" value="InterPro"/>
</dbReference>